<dbReference type="RefSeq" id="WP_196605145.1">
    <property type="nucleotide sequence ID" value="NZ_CP116940.1"/>
</dbReference>
<dbReference type="InterPro" id="IPR003501">
    <property type="entry name" value="PTS_EIIB_2/3"/>
</dbReference>
<dbReference type="Gene3D" id="3.40.50.2300">
    <property type="match status" value="1"/>
</dbReference>
<proteinExistence type="predicted"/>
<dbReference type="InterPro" id="IPR036095">
    <property type="entry name" value="PTS_EIIB-like_sf"/>
</dbReference>
<name>A0ABT9YB45_9FIRM</name>
<reference evidence="3 4" key="1">
    <citation type="submission" date="2023-07" db="EMBL/GenBank/DDBJ databases">
        <title>Genomic Encyclopedia of Type Strains, Phase IV (KMG-IV): sequencing the most valuable type-strain genomes for metagenomic binning, comparative biology and taxonomic classification.</title>
        <authorList>
            <person name="Goeker M."/>
        </authorList>
    </citation>
    <scope>NUCLEOTIDE SEQUENCE [LARGE SCALE GENOMIC DNA]</scope>
    <source>
        <strain evidence="3 4">DSM 16980</strain>
    </source>
</reference>
<evidence type="ECO:0000313" key="3">
    <source>
        <dbReference type="EMBL" id="MDQ0205060.1"/>
    </source>
</evidence>
<accession>A0ABT9YB45</accession>
<comment type="caution">
    <text evidence="3">The sequence shown here is derived from an EMBL/GenBank/DDBJ whole genome shotgun (WGS) entry which is preliminary data.</text>
</comment>
<evidence type="ECO:0000313" key="4">
    <source>
        <dbReference type="Proteomes" id="UP001239167"/>
    </source>
</evidence>
<keyword evidence="1" id="KW-0808">Transferase</keyword>
<dbReference type="SUPFAM" id="SSF52794">
    <property type="entry name" value="PTS system IIB component-like"/>
    <property type="match status" value="1"/>
</dbReference>
<dbReference type="EMBL" id="JAUSUE010000028">
    <property type="protein sequence ID" value="MDQ0205060.1"/>
    <property type="molecule type" value="Genomic_DNA"/>
</dbReference>
<protein>
    <submittedName>
        <fullName evidence="3">PTS system galactitol-specific IIB component</fullName>
    </submittedName>
</protein>
<dbReference type="CDD" id="cd05566">
    <property type="entry name" value="PTS_IIB_galactitol"/>
    <property type="match status" value="1"/>
</dbReference>
<evidence type="ECO:0000259" key="2">
    <source>
        <dbReference type="Pfam" id="PF02302"/>
    </source>
</evidence>
<gene>
    <name evidence="3" type="ORF">J2S01_002798</name>
</gene>
<sequence>MKKILVACGAGVCTSTAVLSKMKKILDDNGFKGQYELAQCKIAEVPSKSSSFDLCVATTMVSEVKCPFIMGIAFLTGRGLEDTVKKIFTELKK</sequence>
<feature type="domain" description="Phosphotransferase system EIIB component type 2/3" evidence="2">
    <location>
        <begin position="3"/>
        <end position="62"/>
    </location>
</feature>
<evidence type="ECO:0000256" key="1">
    <source>
        <dbReference type="ARBA" id="ARBA00022679"/>
    </source>
</evidence>
<organism evidence="3 4">
    <name type="scientific">Pectinatus haikarae</name>
    <dbReference type="NCBI Taxonomy" id="349096"/>
    <lineage>
        <taxon>Bacteria</taxon>
        <taxon>Bacillati</taxon>
        <taxon>Bacillota</taxon>
        <taxon>Negativicutes</taxon>
        <taxon>Selenomonadales</taxon>
        <taxon>Selenomonadaceae</taxon>
        <taxon>Pectinatus</taxon>
    </lineage>
</organism>
<dbReference type="Proteomes" id="UP001239167">
    <property type="component" value="Unassembled WGS sequence"/>
</dbReference>
<dbReference type="Pfam" id="PF02302">
    <property type="entry name" value="PTS_IIB"/>
    <property type="match status" value="1"/>
</dbReference>
<keyword evidence="4" id="KW-1185">Reference proteome</keyword>